<dbReference type="EMBL" id="UINC01202786">
    <property type="protein sequence ID" value="SVE22755.1"/>
    <property type="molecule type" value="Genomic_DNA"/>
</dbReference>
<gene>
    <name evidence="1" type="ORF">METZ01_LOCUS475609</name>
</gene>
<reference evidence="1" key="1">
    <citation type="submission" date="2018-05" db="EMBL/GenBank/DDBJ databases">
        <authorList>
            <person name="Lanie J.A."/>
            <person name="Ng W.-L."/>
            <person name="Kazmierczak K.M."/>
            <person name="Andrzejewski T.M."/>
            <person name="Davidsen T.M."/>
            <person name="Wayne K.J."/>
            <person name="Tettelin H."/>
            <person name="Glass J.I."/>
            <person name="Rusch D."/>
            <person name="Podicherti R."/>
            <person name="Tsui H.-C.T."/>
            <person name="Winkler M.E."/>
        </authorList>
    </citation>
    <scope>NUCLEOTIDE SEQUENCE</scope>
</reference>
<feature type="non-terminal residue" evidence="1">
    <location>
        <position position="1"/>
    </location>
</feature>
<dbReference type="AlphaFoldDB" id="A0A383BTV4"/>
<evidence type="ECO:0000313" key="1">
    <source>
        <dbReference type="EMBL" id="SVE22755.1"/>
    </source>
</evidence>
<accession>A0A383BTV4</accession>
<organism evidence="1">
    <name type="scientific">marine metagenome</name>
    <dbReference type="NCBI Taxonomy" id="408172"/>
    <lineage>
        <taxon>unclassified sequences</taxon>
        <taxon>metagenomes</taxon>
        <taxon>ecological metagenomes</taxon>
    </lineage>
</organism>
<proteinExistence type="predicted"/>
<protein>
    <submittedName>
        <fullName evidence="1">Uncharacterized protein</fullName>
    </submittedName>
</protein>
<sequence length="25" mass="2838">QHAASISLYLKEEGFLEFDEVGKIN</sequence>
<name>A0A383BTV4_9ZZZZ</name>